<dbReference type="PANTHER" id="PTHR30461:SF23">
    <property type="entry name" value="DNA RECOMBINASE-RELATED"/>
    <property type="match status" value="1"/>
</dbReference>
<feature type="coiled-coil region" evidence="5">
    <location>
        <begin position="380"/>
        <end position="407"/>
    </location>
</feature>
<protein>
    <submittedName>
        <fullName evidence="9">Recombinase family protein</fullName>
    </submittedName>
</protein>
<dbReference type="PROSITE" id="PS00397">
    <property type="entry name" value="RECOMBINASES_1"/>
    <property type="match status" value="1"/>
</dbReference>
<dbReference type="SUPFAM" id="SSF53041">
    <property type="entry name" value="Resolvase-like"/>
    <property type="match status" value="1"/>
</dbReference>
<dbReference type="Gene3D" id="3.90.1750.20">
    <property type="entry name" value="Putative Large Serine Recombinase, Chain B, Domain 2"/>
    <property type="match status" value="1"/>
</dbReference>
<dbReference type="InterPro" id="IPR050639">
    <property type="entry name" value="SSR_resolvase"/>
</dbReference>
<dbReference type="InterPro" id="IPR036162">
    <property type="entry name" value="Resolvase-like_N_sf"/>
</dbReference>
<gene>
    <name evidence="9" type="ORF">OHJ16_05005</name>
</gene>
<dbReference type="InterPro" id="IPR011109">
    <property type="entry name" value="DNA_bind_recombinase_dom"/>
</dbReference>
<name>A0ABT4I6P6_9ACTO</name>
<reference evidence="9" key="1">
    <citation type="submission" date="2022-10" db="EMBL/GenBank/DDBJ databases">
        <title>Genome sequence of Actinomyces israelii ATCC 10048.</title>
        <authorList>
            <person name="Watt R.M."/>
            <person name="Tong W.M."/>
        </authorList>
    </citation>
    <scope>NUCLEOTIDE SEQUENCE</scope>
    <source>
        <strain evidence="9">ATCC 10048</strain>
    </source>
</reference>
<feature type="domain" description="Recombinase" evidence="8">
    <location>
        <begin position="168"/>
        <end position="287"/>
    </location>
</feature>
<keyword evidence="10" id="KW-1185">Reference proteome</keyword>
<feature type="compositionally biased region" description="Basic and acidic residues" evidence="6">
    <location>
        <begin position="584"/>
        <end position="595"/>
    </location>
</feature>
<keyword evidence="1" id="KW-0229">DNA integration</keyword>
<evidence type="ECO:0000259" key="7">
    <source>
        <dbReference type="PROSITE" id="PS51736"/>
    </source>
</evidence>
<proteinExistence type="predicted"/>
<keyword evidence="5" id="KW-0175">Coiled coil</keyword>
<evidence type="ECO:0000256" key="5">
    <source>
        <dbReference type="SAM" id="Coils"/>
    </source>
</evidence>
<dbReference type="PROSITE" id="PS51737">
    <property type="entry name" value="RECOMBINASE_DNA_BIND"/>
    <property type="match status" value="1"/>
</dbReference>
<dbReference type="Pfam" id="PF13408">
    <property type="entry name" value="Zn_ribbon_recom"/>
    <property type="match status" value="1"/>
</dbReference>
<evidence type="ECO:0000256" key="3">
    <source>
        <dbReference type="ARBA" id="ARBA00023172"/>
    </source>
</evidence>
<evidence type="ECO:0000313" key="10">
    <source>
        <dbReference type="Proteomes" id="UP001072034"/>
    </source>
</evidence>
<evidence type="ECO:0000256" key="1">
    <source>
        <dbReference type="ARBA" id="ARBA00022908"/>
    </source>
</evidence>
<feature type="compositionally biased region" description="Polar residues" evidence="6">
    <location>
        <begin position="571"/>
        <end position="582"/>
    </location>
</feature>
<evidence type="ECO:0000256" key="6">
    <source>
        <dbReference type="SAM" id="MobiDB-lite"/>
    </source>
</evidence>
<keyword evidence="2" id="KW-0238">DNA-binding</keyword>
<evidence type="ECO:0000256" key="2">
    <source>
        <dbReference type="ARBA" id="ARBA00023125"/>
    </source>
</evidence>
<feature type="domain" description="Resolvase/invertase-type recombinase catalytic" evidence="7">
    <location>
        <begin position="9"/>
        <end position="161"/>
    </location>
</feature>
<evidence type="ECO:0000259" key="8">
    <source>
        <dbReference type="PROSITE" id="PS51737"/>
    </source>
</evidence>
<dbReference type="Pfam" id="PF00239">
    <property type="entry name" value="Resolvase"/>
    <property type="match status" value="1"/>
</dbReference>
<dbReference type="InterPro" id="IPR006118">
    <property type="entry name" value="Recombinase_CS"/>
</dbReference>
<dbReference type="InterPro" id="IPR038109">
    <property type="entry name" value="DNA_bind_recomb_sf"/>
</dbReference>
<dbReference type="Gene3D" id="3.40.50.1390">
    <property type="entry name" value="Resolvase, N-terminal catalytic domain"/>
    <property type="match status" value="1"/>
</dbReference>
<dbReference type="Pfam" id="PF07508">
    <property type="entry name" value="Recombinase"/>
    <property type="match status" value="1"/>
</dbReference>
<accession>A0ABT4I6P6</accession>
<feature type="active site" description="O-(5'-phospho-DNA)-serine intermediate" evidence="4">
    <location>
        <position position="17"/>
    </location>
</feature>
<keyword evidence="3" id="KW-0233">DNA recombination</keyword>
<feature type="region of interest" description="Disordered" evidence="6">
    <location>
        <begin position="491"/>
        <end position="524"/>
    </location>
</feature>
<dbReference type="PANTHER" id="PTHR30461">
    <property type="entry name" value="DNA-INVERTASE FROM LAMBDOID PROPHAGE"/>
    <property type="match status" value="1"/>
</dbReference>
<feature type="region of interest" description="Disordered" evidence="6">
    <location>
        <begin position="571"/>
        <end position="661"/>
    </location>
</feature>
<evidence type="ECO:0000313" key="9">
    <source>
        <dbReference type="EMBL" id="MCZ0857402.1"/>
    </source>
</evidence>
<organism evidence="9 10">
    <name type="scientific">Actinomyces israelii</name>
    <dbReference type="NCBI Taxonomy" id="1659"/>
    <lineage>
        <taxon>Bacteria</taxon>
        <taxon>Bacillati</taxon>
        <taxon>Actinomycetota</taxon>
        <taxon>Actinomycetes</taxon>
        <taxon>Actinomycetales</taxon>
        <taxon>Actinomycetaceae</taxon>
        <taxon>Actinomyces</taxon>
    </lineage>
</organism>
<feature type="compositionally biased region" description="Polar residues" evidence="6">
    <location>
        <begin position="510"/>
        <end position="521"/>
    </location>
</feature>
<dbReference type="SMART" id="SM00857">
    <property type="entry name" value="Resolvase"/>
    <property type="match status" value="1"/>
</dbReference>
<comment type="caution">
    <text evidence="9">The sequence shown here is derived from an EMBL/GenBank/DDBJ whole genome shotgun (WGS) entry which is preliminary data.</text>
</comment>
<dbReference type="InterPro" id="IPR025827">
    <property type="entry name" value="Zn_ribbon_recom_dom"/>
</dbReference>
<dbReference type="Proteomes" id="UP001072034">
    <property type="component" value="Unassembled WGS sequence"/>
</dbReference>
<sequence>MAASLEPKRAVSYIRVSTRGQAERGGAEEGFSIPAQREANKRKAASLGALIVKEFVDRGESARSANRPELQKMLRYLRETPGIDFCIVHKLDRLARNRADDVEINKAFDEAGVRLISTSENIDQTPGGMLLHGIMSSIAEFYSRNLANEAIKGMSQKARSGGTISKAPLGYRNVRTRDEQGREVRTVELDPERAPLMRLAFSEYATGRWTVRQLAEHLSGLGLDVPATPSKAARPLSANRLQNLLRHPYYRGVVTFQGVEYPGNHEALVDAETWQAVQTILTSHRNGERQRLHNHHLKTTAVCGHCGGRLLVQNATARGGDLYRYFVCSRRHRLHTCDFHAVLIDQVEQRVADLYQHIALTPADRQQIQAYLDEELERIQADSQKNIRALRIRRTQLEDQRRSLLQAHYAGAVPLDLLKEEQDRISRQLAGIKHTLKNYEADATLVRAHLDQAFNLLEDCHRMYTAAPDHLKKLLNQVFFTRILINPKTDENGHIIVPPDRLTPRPGQEENGSTDNRTTQPAPDRAYAAGGVAEARLAALPDVTACDPASHTTAAAFLISPFDQLASSRLQHAAMTSPQPKTSAPKDGRTDRGADARAGGSTSAGATTHNEAAGGARRGTTAGTTAHNRATANTNTTAQGDGSYKRLMVDPAGLEPTTSAV</sequence>
<dbReference type="RefSeq" id="WP_268917068.1">
    <property type="nucleotide sequence ID" value="NZ_JAPTMY010000008.1"/>
</dbReference>
<dbReference type="CDD" id="cd00338">
    <property type="entry name" value="Ser_Recombinase"/>
    <property type="match status" value="1"/>
</dbReference>
<dbReference type="PROSITE" id="PS51736">
    <property type="entry name" value="RECOMBINASES_3"/>
    <property type="match status" value="1"/>
</dbReference>
<dbReference type="EMBL" id="JAPTMY010000008">
    <property type="protein sequence ID" value="MCZ0857402.1"/>
    <property type="molecule type" value="Genomic_DNA"/>
</dbReference>
<feature type="compositionally biased region" description="Low complexity" evidence="6">
    <location>
        <begin position="596"/>
        <end position="638"/>
    </location>
</feature>
<dbReference type="InterPro" id="IPR006119">
    <property type="entry name" value="Resolv_N"/>
</dbReference>
<evidence type="ECO:0000256" key="4">
    <source>
        <dbReference type="PROSITE-ProRule" id="PRU10137"/>
    </source>
</evidence>